<proteinExistence type="predicted"/>
<organism evidence="1 2">
    <name type="scientific">Fragariocoptes setiger</name>
    <dbReference type="NCBI Taxonomy" id="1670756"/>
    <lineage>
        <taxon>Eukaryota</taxon>
        <taxon>Metazoa</taxon>
        <taxon>Ecdysozoa</taxon>
        <taxon>Arthropoda</taxon>
        <taxon>Chelicerata</taxon>
        <taxon>Arachnida</taxon>
        <taxon>Acari</taxon>
        <taxon>Acariformes</taxon>
        <taxon>Trombidiformes</taxon>
        <taxon>Prostigmata</taxon>
        <taxon>Eupodina</taxon>
        <taxon>Eriophyoidea</taxon>
        <taxon>Phytoptidae</taxon>
        <taxon>Fragariocoptes</taxon>
    </lineage>
</organism>
<dbReference type="EMBL" id="JAIFTH010000245">
    <property type="protein sequence ID" value="KAG9510058.1"/>
    <property type="molecule type" value="Genomic_DNA"/>
</dbReference>
<gene>
    <name evidence="1" type="ORF">GZH46_01408</name>
</gene>
<keyword evidence="2" id="KW-1185">Reference proteome</keyword>
<evidence type="ECO:0000313" key="1">
    <source>
        <dbReference type="EMBL" id="KAG9510058.1"/>
    </source>
</evidence>
<accession>A0ABQ7S9M5</accession>
<protein>
    <submittedName>
        <fullName evidence="1">Uncharacterized protein</fullName>
    </submittedName>
</protein>
<sequence>MIWWNALDHRAASRAALETRMFPPRRSDANGRSQPMIPLYTHWKHVVCCCFGSASSSVGT</sequence>
<comment type="caution">
    <text evidence="1">The sequence shown here is derived from an EMBL/GenBank/DDBJ whole genome shotgun (WGS) entry which is preliminary data.</text>
</comment>
<name>A0ABQ7S9M5_9ACAR</name>
<dbReference type="Proteomes" id="UP000825002">
    <property type="component" value="Unassembled WGS sequence"/>
</dbReference>
<reference evidence="1 2" key="1">
    <citation type="submission" date="2020-10" db="EMBL/GenBank/DDBJ databases">
        <authorList>
            <person name="Klimov P.B."/>
            <person name="Dyachkov S.M."/>
            <person name="Chetverikov P.E."/>
        </authorList>
    </citation>
    <scope>NUCLEOTIDE SEQUENCE [LARGE SCALE GENOMIC DNA]</scope>
    <source>
        <strain evidence="1">BMOC 18-1129-001#AD2665</strain>
        <tissue evidence="1">Entire mites</tissue>
    </source>
</reference>
<evidence type="ECO:0000313" key="2">
    <source>
        <dbReference type="Proteomes" id="UP000825002"/>
    </source>
</evidence>